<evidence type="ECO:0000256" key="3">
    <source>
        <dbReference type="ARBA" id="ARBA00022692"/>
    </source>
</evidence>
<keyword evidence="6" id="KW-1003">Cell membrane</keyword>
<proteinExistence type="inferred from homology"/>
<feature type="transmembrane region" description="Helical" evidence="6">
    <location>
        <begin position="249"/>
        <end position="266"/>
    </location>
</feature>
<name>A0A229UKC9_9BACL</name>
<keyword evidence="3 6" id="KW-0812">Transmembrane</keyword>
<protein>
    <recommendedName>
        <fullName evidence="6">Probable membrane transporter protein</fullName>
    </recommendedName>
</protein>
<gene>
    <name evidence="7" type="ORF">CF651_26035</name>
</gene>
<dbReference type="GO" id="GO:0005886">
    <property type="term" value="C:plasma membrane"/>
    <property type="evidence" value="ECO:0007669"/>
    <property type="project" value="UniProtKB-SubCell"/>
</dbReference>
<dbReference type="AlphaFoldDB" id="A0A229UKC9"/>
<comment type="subcellular location">
    <subcellularLocation>
        <location evidence="6">Cell membrane</location>
        <topology evidence="6">Multi-pass membrane protein</topology>
    </subcellularLocation>
    <subcellularLocation>
        <location evidence="1">Membrane</location>
        <topology evidence="1">Multi-pass membrane protein</topology>
    </subcellularLocation>
</comment>
<feature type="transmembrane region" description="Helical" evidence="6">
    <location>
        <begin position="6"/>
        <end position="34"/>
    </location>
</feature>
<keyword evidence="5 6" id="KW-0472">Membrane</keyword>
<dbReference type="InterPro" id="IPR002781">
    <property type="entry name" value="TM_pro_TauE-like"/>
</dbReference>
<keyword evidence="4 6" id="KW-1133">Transmembrane helix</keyword>
<keyword evidence="8" id="KW-1185">Reference proteome</keyword>
<sequence>MVFLFYTAVGLLAATLGSLVGLGGGVIIVPALVYLGPVLIGKEISVATAVGTSLAVLIFTALSSTLTFLKQKRVDFKSGWLYFITCGPGAMLGSYLTQFVNAKSFQLSFGIFMLFMASLLILRDYIKPLDIDWRIKRSFTDAQGTTHSYGYGIVSALVIGLAVGIVSGLFGIGGGSLFVPAMVIIFRYPPHIATATSMFVIFLSSIMGSFTHLSLGEVDFWMVLGLAPSALVGGWLGAKIASKLSTKKLMWVLRITFFLVAIKMIWEGITAA</sequence>
<evidence type="ECO:0000313" key="7">
    <source>
        <dbReference type="EMBL" id="OXM83359.1"/>
    </source>
</evidence>
<feature type="transmembrane region" description="Helical" evidence="6">
    <location>
        <begin position="80"/>
        <end position="100"/>
    </location>
</feature>
<dbReference type="EMBL" id="NMQW01000048">
    <property type="protein sequence ID" value="OXM83359.1"/>
    <property type="molecule type" value="Genomic_DNA"/>
</dbReference>
<feature type="transmembrane region" description="Helical" evidence="6">
    <location>
        <begin position="107"/>
        <end position="126"/>
    </location>
</feature>
<reference evidence="7 8" key="1">
    <citation type="submission" date="2017-07" db="EMBL/GenBank/DDBJ databases">
        <title>Genome sequencing and assembly of Paenibacillus rigui.</title>
        <authorList>
            <person name="Mayilraj S."/>
        </authorList>
    </citation>
    <scope>NUCLEOTIDE SEQUENCE [LARGE SCALE GENOMIC DNA]</scope>
    <source>
        <strain evidence="7 8">JCM 16352</strain>
    </source>
</reference>
<feature type="transmembrane region" description="Helical" evidence="6">
    <location>
        <begin position="220"/>
        <end position="237"/>
    </location>
</feature>
<evidence type="ECO:0000256" key="1">
    <source>
        <dbReference type="ARBA" id="ARBA00004141"/>
    </source>
</evidence>
<dbReference type="Pfam" id="PF01925">
    <property type="entry name" value="TauE"/>
    <property type="match status" value="1"/>
</dbReference>
<organism evidence="7 8">
    <name type="scientific">Paenibacillus rigui</name>
    <dbReference type="NCBI Taxonomy" id="554312"/>
    <lineage>
        <taxon>Bacteria</taxon>
        <taxon>Bacillati</taxon>
        <taxon>Bacillota</taxon>
        <taxon>Bacilli</taxon>
        <taxon>Bacillales</taxon>
        <taxon>Paenibacillaceae</taxon>
        <taxon>Paenibacillus</taxon>
    </lineage>
</organism>
<evidence type="ECO:0000313" key="8">
    <source>
        <dbReference type="Proteomes" id="UP000215509"/>
    </source>
</evidence>
<comment type="caution">
    <text evidence="7">The sequence shown here is derived from an EMBL/GenBank/DDBJ whole genome shotgun (WGS) entry which is preliminary data.</text>
</comment>
<feature type="transmembrane region" description="Helical" evidence="6">
    <location>
        <begin position="191"/>
        <end position="214"/>
    </location>
</feature>
<evidence type="ECO:0000256" key="6">
    <source>
        <dbReference type="RuleBase" id="RU363041"/>
    </source>
</evidence>
<feature type="transmembrane region" description="Helical" evidence="6">
    <location>
        <begin position="149"/>
        <end position="179"/>
    </location>
</feature>
<comment type="similarity">
    <text evidence="2 6">Belongs to the 4-toluene sulfonate uptake permease (TSUP) (TC 2.A.102) family.</text>
</comment>
<accession>A0A229UKC9</accession>
<dbReference type="RefSeq" id="WP_094017786.1">
    <property type="nucleotide sequence ID" value="NZ_NMQW01000048.1"/>
</dbReference>
<dbReference type="PANTHER" id="PTHR43701:SF2">
    <property type="entry name" value="MEMBRANE TRANSPORTER PROTEIN YJNA-RELATED"/>
    <property type="match status" value="1"/>
</dbReference>
<evidence type="ECO:0000256" key="4">
    <source>
        <dbReference type="ARBA" id="ARBA00022989"/>
    </source>
</evidence>
<dbReference type="OrthoDB" id="9780109at2"/>
<feature type="transmembrane region" description="Helical" evidence="6">
    <location>
        <begin position="46"/>
        <end position="68"/>
    </location>
</feature>
<dbReference type="InterPro" id="IPR051598">
    <property type="entry name" value="TSUP/Inactive_protease-like"/>
</dbReference>
<dbReference type="PANTHER" id="PTHR43701">
    <property type="entry name" value="MEMBRANE TRANSPORTER PROTEIN MJ0441-RELATED"/>
    <property type="match status" value="1"/>
</dbReference>
<evidence type="ECO:0000256" key="5">
    <source>
        <dbReference type="ARBA" id="ARBA00023136"/>
    </source>
</evidence>
<evidence type="ECO:0000256" key="2">
    <source>
        <dbReference type="ARBA" id="ARBA00009142"/>
    </source>
</evidence>
<dbReference type="Proteomes" id="UP000215509">
    <property type="component" value="Unassembled WGS sequence"/>
</dbReference>